<sequence>MRKRKPFTLAGIGVPAITLFLLTPVFLLALAGCGSASEPSTTAHAVRSIDWRCSDMYDDFSECVVTLTDTRQVDCIVYSTNGKQAGLSCDWDHVSGADKEPAR</sequence>
<organism evidence="1 2">
    <name type="scientific">Bifidobacterium adolescentis</name>
    <dbReference type="NCBI Taxonomy" id="1680"/>
    <lineage>
        <taxon>Bacteria</taxon>
        <taxon>Bacillati</taxon>
        <taxon>Actinomycetota</taxon>
        <taxon>Actinomycetes</taxon>
        <taxon>Bifidobacteriales</taxon>
        <taxon>Bifidobacteriaceae</taxon>
        <taxon>Bifidobacterium</taxon>
    </lineage>
</organism>
<comment type="caution">
    <text evidence="1">The sequence shown here is derived from an EMBL/GenBank/DDBJ whole genome shotgun (WGS) entry which is preliminary data.</text>
</comment>
<dbReference type="EMBL" id="QRNG01000001">
    <property type="protein sequence ID" value="RHK27446.1"/>
    <property type="molecule type" value="Genomic_DNA"/>
</dbReference>
<accession>A0A415FWZ8</accession>
<evidence type="ECO:0000313" key="1">
    <source>
        <dbReference type="EMBL" id="RHK27446.1"/>
    </source>
</evidence>
<evidence type="ECO:0000313" key="2">
    <source>
        <dbReference type="Proteomes" id="UP000285262"/>
    </source>
</evidence>
<name>A0A415FWZ8_BIFAD</name>
<dbReference type="PROSITE" id="PS51257">
    <property type="entry name" value="PROKAR_LIPOPROTEIN"/>
    <property type="match status" value="1"/>
</dbReference>
<gene>
    <name evidence="1" type="ORF">DW072_01925</name>
</gene>
<reference evidence="1 2" key="1">
    <citation type="submission" date="2018-08" db="EMBL/GenBank/DDBJ databases">
        <title>A genome reference for cultivated species of the human gut microbiota.</title>
        <authorList>
            <person name="Zou Y."/>
            <person name="Xue W."/>
            <person name="Luo G."/>
        </authorList>
    </citation>
    <scope>NUCLEOTIDE SEQUENCE [LARGE SCALE GENOMIC DNA]</scope>
    <source>
        <strain evidence="1 2">AF45-19</strain>
    </source>
</reference>
<proteinExistence type="predicted"/>
<dbReference type="Proteomes" id="UP000285262">
    <property type="component" value="Unassembled WGS sequence"/>
</dbReference>
<protein>
    <submittedName>
        <fullName evidence="1">Uncharacterized protein</fullName>
    </submittedName>
</protein>
<dbReference type="AlphaFoldDB" id="A0A415FWZ8"/>
<dbReference type="RefSeq" id="WP_151263114.1">
    <property type="nucleotide sequence ID" value="NZ_CAXVKA010000001.1"/>
</dbReference>